<comment type="caution">
    <text evidence="2">The sequence shown here is derived from an EMBL/GenBank/DDBJ whole genome shotgun (WGS) entry which is preliminary data.</text>
</comment>
<keyword evidence="1" id="KW-0812">Transmembrane</keyword>
<dbReference type="InterPro" id="IPR008972">
    <property type="entry name" value="Cupredoxin"/>
</dbReference>
<sequence>ALANLSRLKFFLNIQIITGRKIITTMNYMITFISFLSVIVVVVTMLLYTADGWRHKVGNNLGWTLPPKSSTYSTWASHRRFRINDILGDPENDHGVAASCKPSFSLALPRKVHSAVIQGS</sequence>
<evidence type="ECO:0000256" key="1">
    <source>
        <dbReference type="SAM" id="Phobius"/>
    </source>
</evidence>
<keyword evidence="1" id="KW-0472">Membrane</keyword>
<keyword evidence="1" id="KW-1133">Transmembrane helix</keyword>
<organism evidence="2 3">
    <name type="scientific">Parasponia andersonii</name>
    <name type="common">Sponia andersonii</name>
    <dbReference type="NCBI Taxonomy" id="3476"/>
    <lineage>
        <taxon>Eukaryota</taxon>
        <taxon>Viridiplantae</taxon>
        <taxon>Streptophyta</taxon>
        <taxon>Embryophyta</taxon>
        <taxon>Tracheophyta</taxon>
        <taxon>Spermatophyta</taxon>
        <taxon>Magnoliopsida</taxon>
        <taxon>eudicotyledons</taxon>
        <taxon>Gunneridae</taxon>
        <taxon>Pentapetalae</taxon>
        <taxon>rosids</taxon>
        <taxon>fabids</taxon>
        <taxon>Rosales</taxon>
        <taxon>Cannabaceae</taxon>
        <taxon>Parasponia</taxon>
    </lineage>
</organism>
<proteinExistence type="predicted"/>
<feature type="non-terminal residue" evidence="2">
    <location>
        <position position="1"/>
    </location>
</feature>
<dbReference type="EMBL" id="JXTB01000106">
    <property type="protein sequence ID" value="PON63213.1"/>
    <property type="molecule type" value="Genomic_DNA"/>
</dbReference>
<dbReference type="Proteomes" id="UP000237105">
    <property type="component" value="Unassembled WGS sequence"/>
</dbReference>
<feature type="transmembrane region" description="Helical" evidence="1">
    <location>
        <begin position="28"/>
        <end position="48"/>
    </location>
</feature>
<dbReference type="AlphaFoldDB" id="A0A2P5CQB9"/>
<protein>
    <submittedName>
        <fullName evidence="2">Cupredoxin</fullName>
    </submittedName>
</protein>
<reference evidence="3" key="1">
    <citation type="submission" date="2016-06" db="EMBL/GenBank/DDBJ databases">
        <title>Parallel loss of symbiosis genes in relatives of nitrogen-fixing non-legume Parasponia.</title>
        <authorList>
            <person name="Van Velzen R."/>
            <person name="Holmer R."/>
            <person name="Bu F."/>
            <person name="Rutten L."/>
            <person name="Van Zeijl A."/>
            <person name="Liu W."/>
            <person name="Santuari L."/>
            <person name="Cao Q."/>
            <person name="Sharma T."/>
            <person name="Shen D."/>
            <person name="Roswanjaya Y."/>
            <person name="Wardhani T."/>
            <person name="Kalhor M.S."/>
            <person name="Jansen J."/>
            <person name="Van den Hoogen J."/>
            <person name="Gungor B."/>
            <person name="Hartog M."/>
            <person name="Hontelez J."/>
            <person name="Verver J."/>
            <person name="Yang W.-C."/>
            <person name="Schijlen E."/>
            <person name="Repin R."/>
            <person name="Schilthuizen M."/>
            <person name="Schranz E."/>
            <person name="Heidstra R."/>
            <person name="Miyata K."/>
            <person name="Fedorova E."/>
            <person name="Kohlen W."/>
            <person name="Bisseling T."/>
            <person name="Smit S."/>
            <person name="Geurts R."/>
        </authorList>
    </citation>
    <scope>NUCLEOTIDE SEQUENCE [LARGE SCALE GENOMIC DNA]</scope>
    <source>
        <strain evidence="3">cv. WU1-14</strain>
    </source>
</reference>
<gene>
    <name evidence="2" type="ORF">PanWU01x14_133070</name>
</gene>
<evidence type="ECO:0000313" key="3">
    <source>
        <dbReference type="Proteomes" id="UP000237105"/>
    </source>
</evidence>
<evidence type="ECO:0000313" key="2">
    <source>
        <dbReference type="EMBL" id="PON63213.1"/>
    </source>
</evidence>
<name>A0A2P5CQB9_PARAD</name>
<dbReference type="SUPFAM" id="SSF49503">
    <property type="entry name" value="Cupredoxins"/>
    <property type="match status" value="1"/>
</dbReference>
<dbReference type="Gene3D" id="2.60.40.420">
    <property type="entry name" value="Cupredoxins - blue copper proteins"/>
    <property type="match status" value="1"/>
</dbReference>
<keyword evidence="3" id="KW-1185">Reference proteome</keyword>
<accession>A0A2P5CQB9</accession>